<dbReference type="AlphaFoldDB" id="A0A1S2XZ76"/>
<dbReference type="GO" id="GO:0005886">
    <property type="term" value="C:plasma membrane"/>
    <property type="evidence" value="ECO:0007669"/>
    <property type="project" value="TreeGrafter"/>
</dbReference>
<feature type="region of interest" description="Disordered" evidence="5">
    <location>
        <begin position="1"/>
        <end position="24"/>
    </location>
</feature>
<dbReference type="Pfam" id="PF03168">
    <property type="entry name" value="LEA_2"/>
    <property type="match status" value="1"/>
</dbReference>
<comment type="subcellular location">
    <subcellularLocation>
        <location evidence="1">Membrane</location>
        <topology evidence="1">Single-pass membrane protein</topology>
    </subcellularLocation>
</comment>
<protein>
    <submittedName>
        <fullName evidence="9">NDR1/HIN1-like protein 26</fullName>
    </submittedName>
</protein>
<dbReference type="InterPro" id="IPR044839">
    <property type="entry name" value="NDR1-like"/>
</dbReference>
<evidence type="ECO:0000256" key="3">
    <source>
        <dbReference type="ARBA" id="ARBA00022989"/>
    </source>
</evidence>
<feature type="domain" description="Late embryogenesis abundant protein LEA-2 subgroup" evidence="7">
    <location>
        <begin position="100"/>
        <end position="203"/>
    </location>
</feature>
<dbReference type="Proteomes" id="UP000087171">
    <property type="component" value="Chromosome Ca4"/>
</dbReference>
<dbReference type="PANTHER" id="PTHR31415:SF3">
    <property type="entry name" value="LATE EMBRYOGENESIS ABUNDANT (LEA) HYDROXYPROLINE-RICH GLYCOPROTEIN FAMILY"/>
    <property type="match status" value="1"/>
</dbReference>
<evidence type="ECO:0000256" key="6">
    <source>
        <dbReference type="SAM" id="Phobius"/>
    </source>
</evidence>
<gene>
    <name evidence="9" type="primary">LOC101508545</name>
</gene>
<organism evidence="8 9">
    <name type="scientific">Cicer arietinum</name>
    <name type="common">Chickpea</name>
    <name type="synonym">Garbanzo</name>
    <dbReference type="NCBI Taxonomy" id="3827"/>
    <lineage>
        <taxon>Eukaryota</taxon>
        <taxon>Viridiplantae</taxon>
        <taxon>Streptophyta</taxon>
        <taxon>Embryophyta</taxon>
        <taxon>Tracheophyta</taxon>
        <taxon>Spermatophyta</taxon>
        <taxon>Magnoliopsida</taxon>
        <taxon>eudicotyledons</taxon>
        <taxon>Gunneridae</taxon>
        <taxon>Pentapetalae</taxon>
        <taxon>rosids</taxon>
        <taxon>fabids</taxon>
        <taxon>Fabales</taxon>
        <taxon>Fabaceae</taxon>
        <taxon>Papilionoideae</taxon>
        <taxon>50 kb inversion clade</taxon>
        <taxon>NPAAA clade</taxon>
        <taxon>Hologalegina</taxon>
        <taxon>IRL clade</taxon>
        <taxon>Cicereae</taxon>
        <taxon>Cicer</taxon>
    </lineage>
</organism>
<dbReference type="OrthoDB" id="779224at2759"/>
<evidence type="ECO:0000256" key="2">
    <source>
        <dbReference type="ARBA" id="ARBA00022692"/>
    </source>
</evidence>
<dbReference type="GO" id="GO:0098542">
    <property type="term" value="P:defense response to other organism"/>
    <property type="evidence" value="ECO:0007669"/>
    <property type="project" value="InterPro"/>
</dbReference>
<dbReference type="RefSeq" id="XP_004496781.1">
    <property type="nucleotide sequence ID" value="XM_004496724.3"/>
</dbReference>
<reference evidence="9" key="2">
    <citation type="submission" date="2025-08" db="UniProtKB">
        <authorList>
            <consortium name="RefSeq"/>
        </authorList>
    </citation>
    <scope>IDENTIFICATION</scope>
    <source>
        <tissue evidence="9">Etiolated seedlings</tissue>
    </source>
</reference>
<evidence type="ECO:0000256" key="5">
    <source>
        <dbReference type="SAM" id="MobiDB-lite"/>
    </source>
</evidence>
<proteinExistence type="predicted"/>
<dbReference type="STRING" id="3827.A0A1S2XZ76"/>
<name>A0A1S2XZ76_CICAR</name>
<dbReference type="eggNOG" id="ENOG502QZ39">
    <property type="taxonomic scope" value="Eukaryota"/>
</dbReference>
<evidence type="ECO:0000313" key="8">
    <source>
        <dbReference type="Proteomes" id="UP000087171"/>
    </source>
</evidence>
<accession>A0A1S2XZ76</accession>
<keyword evidence="3 6" id="KW-1133">Transmembrane helix</keyword>
<reference evidence="8" key="1">
    <citation type="journal article" date="2013" name="Nat. Biotechnol.">
        <title>Draft genome sequence of chickpea (Cicer arietinum) provides a resource for trait improvement.</title>
        <authorList>
            <person name="Varshney R.K."/>
            <person name="Song C."/>
            <person name="Saxena R.K."/>
            <person name="Azam S."/>
            <person name="Yu S."/>
            <person name="Sharpe A.G."/>
            <person name="Cannon S."/>
            <person name="Baek J."/>
            <person name="Rosen B.D."/>
            <person name="Tar'an B."/>
            <person name="Millan T."/>
            <person name="Zhang X."/>
            <person name="Ramsay L.D."/>
            <person name="Iwata A."/>
            <person name="Wang Y."/>
            <person name="Nelson W."/>
            <person name="Farmer A.D."/>
            <person name="Gaur P.M."/>
            <person name="Soderlund C."/>
            <person name="Penmetsa R.V."/>
            <person name="Xu C."/>
            <person name="Bharti A.K."/>
            <person name="He W."/>
            <person name="Winter P."/>
            <person name="Zhao S."/>
            <person name="Hane J.K."/>
            <person name="Carrasquilla-Garcia N."/>
            <person name="Condie J.A."/>
            <person name="Upadhyaya H.D."/>
            <person name="Luo M.C."/>
            <person name="Thudi M."/>
            <person name="Gowda C.L."/>
            <person name="Singh N.P."/>
            <person name="Lichtenzveig J."/>
            <person name="Gali K.K."/>
            <person name="Rubio J."/>
            <person name="Nadarajan N."/>
            <person name="Dolezel J."/>
            <person name="Bansal K.C."/>
            <person name="Xu X."/>
            <person name="Edwards D."/>
            <person name="Zhang G."/>
            <person name="Kahl G."/>
            <person name="Gil J."/>
            <person name="Singh K.B."/>
            <person name="Datta S.K."/>
            <person name="Jackson S.A."/>
            <person name="Wang J."/>
            <person name="Cook D.R."/>
        </authorList>
    </citation>
    <scope>NUCLEOTIDE SEQUENCE [LARGE SCALE GENOMIC DNA]</scope>
    <source>
        <strain evidence="8">cv. CDC Frontier</strain>
    </source>
</reference>
<dbReference type="PANTHER" id="PTHR31415">
    <property type="entry name" value="OS05G0367900 PROTEIN"/>
    <property type="match status" value="1"/>
</dbReference>
<dbReference type="GeneID" id="101508545"/>
<dbReference type="KEGG" id="cam:101508545"/>
<keyword evidence="2 6" id="KW-0812">Transmembrane</keyword>
<dbReference type="InterPro" id="IPR004864">
    <property type="entry name" value="LEA_2"/>
</dbReference>
<dbReference type="PaxDb" id="3827-XP_004496781.1"/>
<feature type="transmembrane region" description="Helical" evidence="6">
    <location>
        <begin position="50"/>
        <end position="69"/>
    </location>
</feature>
<sequence>MYGNDHIPVHHASGQNPNPKPVKRHHSTKYYIQRVQDSLTTRVSKMVCTVFLSLLAIIGLIIFIIWLSLRPHRPRFFIHEFTLPGLAQQSSYGNAQVTFKVNARNSNQNIGVYYESMDGSVYYRNQKIGSIPLLSSFYQGPKNTTEVDGVFSGTTLTISSQGWSEIQNDRDDGSVMFSLELTSVIKFKISTWGSKRHKMHANCDVAVGPDGSLLHIYKDKKCPVYFD</sequence>
<dbReference type="GO" id="GO:0009506">
    <property type="term" value="C:plasmodesma"/>
    <property type="evidence" value="ECO:0007669"/>
    <property type="project" value="TreeGrafter"/>
</dbReference>
<evidence type="ECO:0000256" key="4">
    <source>
        <dbReference type="ARBA" id="ARBA00023136"/>
    </source>
</evidence>
<keyword evidence="8" id="KW-1185">Reference proteome</keyword>
<evidence type="ECO:0000259" key="7">
    <source>
        <dbReference type="Pfam" id="PF03168"/>
    </source>
</evidence>
<evidence type="ECO:0000313" key="9">
    <source>
        <dbReference type="RefSeq" id="XP_004496781.1"/>
    </source>
</evidence>
<keyword evidence="4 6" id="KW-0472">Membrane</keyword>
<evidence type="ECO:0000256" key="1">
    <source>
        <dbReference type="ARBA" id="ARBA00004167"/>
    </source>
</evidence>